<dbReference type="AlphaFoldDB" id="A0A225VV38"/>
<sequence>MVTYGNVSRNFGIFGKFQTDNSSRDLTFVPTIPESTFPAFTIHFQHLHLVSKLTGQGLEGRCSGGFTEQAQPTHCVNASTDRCR</sequence>
<proteinExistence type="predicted"/>
<organism evidence="1 2">
    <name type="scientific">Phytophthora megakarya</name>
    <dbReference type="NCBI Taxonomy" id="4795"/>
    <lineage>
        <taxon>Eukaryota</taxon>
        <taxon>Sar</taxon>
        <taxon>Stramenopiles</taxon>
        <taxon>Oomycota</taxon>
        <taxon>Peronosporomycetes</taxon>
        <taxon>Peronosporales</taxon>
        <taxon>Peronosporaceae</taxon>
        <taxon>Phytophthora</taxon>
    </lineage>
</organism>
<accession>A0A225VV38</accession>
<keyword evidence="2" id="KW-1185">Reference proteome</keyword>
<name>A0A225VV38_9STRA</name>
<evidence type="ECO:0000313" key="2">
    <source>
        <dbReference type="Proteomes" id="UP000198211"/>
    </source>
</evidence>
<gene>
    <name evidence="1" type="ORF">PHMEG_00018030</name>
</gene>
<reference evidence="2" key="1">
    <citation type="submission" date="2017-03" db="EMBL/GenBank/DDBJ databases">
        <title>Phytopthora megakarya and P. palmivora, two closely related causual agents of cacao black pod achieved similar genome size and gene model numbers by different mechanisms.</title>
        <authorList>
            <person name="Ali S."/>
            <person name="Shao J."/>
            <person name="Larry D.J."/>
            <person name="Kronmiller B."/>
            <person name="Shen D."/>
            <person name="Strem M.D."/>
            <person name="Melnick R.L."/>
            <person name="Guiltinan M.J."/>
            <person name="Tyler B.M."/>
            <person name="Meinhardt L.W."/>
            <person name="Bailey B.A."/>
        </authorList>
    </citation>
    <scope>NUCLEOTIDE SEQUENCE [LARGE SCALE GENOMIC DNA]</scope>
    <source>
        <strain evidence="2">zdho120</strain>
    </source>
</reference>
<evidence type="ECO:0000313" key="1">
    <source>
        <dbReference type="EMBL" id="OWZ09293.1"/>
    </source>
</evidence>
<dbReference type="Proteomes" id="UP000198211">
    <property type="component" value="Unassembled WGS sequence"/>
</dbReference>
<dbReference type="EMBL" id="NBNE01002841">
    <property type="protein sequence ID" value="OWZ09293.1"/>
    <property type="molecule type" value="Genomic_DNA"/>
</dbReference>
<protein>
    <submittedName>
        <fullName evidence="1">Uncharacterized protein</fullName>
    </submittedName>
</protein>
<comment type="caution">
    <text evidence="1">The sequence shown here is derived from an EMBL/GenBank/DDBJ whole genome shotgun (WGS) entry which is preliminary data.</text>
</comment>